<reference evidence="2 3" key="1">
    <citation type="journal article" date="2021" name="Elife">
        <title>Chloroplast acquisition without the gene transfer in kleptoplastic sea slugs, Plakobranchus ocellatus.</title>
        <authorList>
            <person name="Maeda T."/>
            <person name="Takahashi S."/>
            <person name="Yoshida T."/>
            <person name="Shimamura S."/>
            <person name="Takaki Y."/>
            <person name="Nagai Y."/>
            <person name="Toyoda A."/>
            <person name="Suzuki Y."/>
            <person name="Arimoto A."/>
            <person name="Ishii H."/>
            <person name="Satoh N."/>
            <person name="Nishiyama T."/>
            <person name="Hasebe M."/>
            <person name="Maruyama T."/>
            <person name="Minagawa J."/>
            <person name="Obokata J."/>
            <person name="Shigenobu S."/>
        </authorList>
    </citation>
    <scope>NUCLEOTIDE SEQUENCE [LARGE SCALE GENOMIC DNA]</scope>
</reference>
<dbReference type="Proteomes" id="UP000735302">
    <property type="component" value="Unassembled WGS sequence"/>
</dbReference>
<evidence type="ECO:0000313" key="3">
    <source>
        <dbReference type="Proteomes" id="UP000735302"/>
    </source>
</evidence>
<protein>
    <submittedName>
        <fullName evidence="2">Uncharacterized protein</fullName>
    </submittedName>
</protein>
<name>A0AAV4B1T0_9GAST</name>
<proteinExistence type="predicted"/>
<evidence type="ECO:0000313" key="2">
    <source>
        <dbReference type="EMBL" id="GFO14481.1"/>
    </source>
</evidence>
<sequence length="108" mass="12043">MASSYRVHIAIICVLVCMAVCSSDACIPRPSDPNKTFKNCEKKTSKGVKTYEHGLIYTVYDDYTCKQTLCDDGKWIHVRTEGSKYESDDGKEMCVLGGPHSVSLEKVK</sequence>
<dbReference type="EMBL" id="BLXT01004566">
    <property type="protein sequence ID" value="GFO14481.1"/>
    <property type="molecule type" value="Genomic_DNA"/>
</dbReference>
<feature type="chain" id="PRO_5043338005" evidence="1">
    <location>
        <begin position="26"/>
        <end position="108"/>
    </location>
</feature>
<comment type="caution">
    <text evidence="2">The sequence shown here is derived from an EMBL/GenBank/DDBJ whole genome shotgun (WGS) entry which is preliminary data.</text>
</comment>
<gene>
    <name evidence="2" type="ORF">PoB_004098600</name>
</gene>
<dbReference type="AlphaFoldDB" id="A0AAV4B1T0"/>
<organism evidence="2 3">
    <name type="scientific">Plakobranchus ocellatus</name>
    <dbReference type="NCBI Taxonomy" id="259542"/>
    <lineage>
        <taxon>Eukaryota</taxon>
        <taxon>Metazoa</taxon>
        <taxon>Spiralia</taxon>
        <taxon>Lophotrochozoa</taxon>
        <taxon>Mollusca</taxon>
        <taxon>Gastropoda</taxon>
        <taxon>Heterobranchia</taxon>
        <taxon>Euthyneura</taxon>
        <taxon>Panpulmonata</taxon>
        <taxon>Sacoglossa</taxon>
        <taxon>Placobranchoidea</taxon>
        <taxon>Plakobranchidae</taxon>
        <taxon>Plakobranchus</taxon>
    </lineage>
</organism>
<feature type="signal peptide" evidence="1">
    <location>
        <begin position="1"/>
        <end position="25"/>
    </location>
</feature>
<evidence type="ECO:0000256" key="1">
    <source>
        <dbReference type="SAM" id="SignalP"/>
    </source>
</evidence>
<accession>A0AAV4B1T0</accession>
<keyword evidence="1" id="KW-0732">Signal</keyword>
<keyword evidence="3" id="KW-1185">Reference proteome</keyword>